<dbReference type="Gene3D" id="1.10.150.120">
    <property type="entry name" value="[2Fe-2S]-binding domain"/>
    <property type="match status" value="1"/>
</dbReference>
<sequence length="164" mass="17472">MDDLSVRCVEHANIQFTLNGKDVNCLVPVRRNLVDFLRQDMGLTAAHVGCEVGVCGACNVRVDGAVVRGCLMLAVQVDGLSVETLEGLAESGEIAALQRAFVTRNAMQCGFCTPGMLMTANELLQAKACPSRLEIRDAISGNYCRCTGYQAIVDAIEMAAGEDA</sequence>
<evidence type="ECO:0000313" key="8">
    <source>
        <dbReference type="Proteomes" id="UP000006772"/>
    </source>
</evidence>
<proteinExistence type="predicted"/>
<dbReference type="GO" id="GO:0046872">
    <property type="term" value="F:metal ion binding"/>
    <property type="evidence" value="ECO:0007669"/>
    <property type="project" value="UniProtKB-KW"/>
</dbReference>
<dbReference type="GO" id="GO:0016491">
    <property type="term" value="F:oxidoreductase activity"/>
    <property type="evidence" value="ECO:0007669"/>
    <property type="project" value="UniProtKB-KW"/>
</dbReference>
<dbReference type="InterPro" id="IPR002888">
    <property type="entry name" value="2Fe-2S-bd"/>
</dbReference>
<accession>A0AAI9IHP5</accession>
<name>A0AAI9IHP5_9BURK</name>
<feature type="domain" description="2Fe-2S ferredoxin-type" evidence="6">
    <location>
        <begin position="12"/>
        <end position="88"/>
    </location>
</feature>
<dbReference type="SUPFAM" id="SSF54292">
    <property type="entry name" value="2Fe-2S ferredoxin-like"/>
    <property type="match status" value="1"/>
</dbReference>
<comment type="caution">
    <text evidence="7">The sequence shown here is derived from an EMBL/GenBank/DDBJ whole genome shotgun (WGS) entry which is preliminary data.</text>
</comment>
<dbReference type="PANTHER" id="PTHR44379">
    <property type="entry name" value="OXIDOREDUCTASE WITH IRON-SULFUR SUBUNIT"/>
    <property type="match status" value="1"/>
</dbReference>
<dbReference type="InterPro" id="IPR001041">
    <property type="entry name" value="2Fe-2S_ferredoxin-type"/>
</dbReference>
<evidence type="ECO:0000256" key="5">
    <source>
        <dbReference type="ARBA" id="ARBA00023014"/>
    </source>
</evidence>
<keyword evidence="4" id="KW-0408">Iron</keyword>
<evidence type="ECO:0000256" key="4">
    <source>
        <dbReference type="ARBA" id="ARBA00023004"/>
    </source>
</evidence>
<keyword evidence="1" id="KW-0001">2Fe-2S</keyword>
<keyword evidence="3" id="KW-0560">Oxidoreductase</keyword>
<dbReference type="InterPro" id="IPR036010">
    <property type="entry name" value="2Fe-2S_ferredoxin-like_sf"/>
</dbReference>
<reference evidence="7 8" key="1">
    <citation type="journal article" date="2013" name="Front. Microbiol.">
        <title>The genome of the endophytic bacterium H. frisingense GSF30(T) identifies diverse strategies in the Herbaspirillum genus to interact with plants.</title>
        <authorList>
            <person name="Straub D."/>
            <person name="Rothballer M."/>
            <person name="Hartmann A."/>
            <person name="Ludewig U."/>
        </authorList>
    </citation>
    <scope>NUCLEOTIDE SEQUENCE [LARGE SCALE GENOMIC DNA]</scope>
    <source>
        <strain evidence="7 8">GSF30</strain>
    </source>
</reference>
<keyword evidence="2" id="KW-0479">Metal-binding</keyword>
<gene>
    <name evidence="7" type="ORF">HFRIS_003548</name>
</gene>
<dbReference type="Pfam" id="PF01799">
    <property type="entry name" value="Fer2_2"/>
    <property type="match status" value="1"/>
</dbReference>
<evidence type="ECO:0000256" key="2">
    <source>
        <dbReference type="ARBA" id="ARBA00022723"/>
    </source>
</evidence>
<organism evidence="7 8">
    <name type="scientific">Herbaspirillum frisingense GSF30</name>
    <dbReference type="NCBI Taxonomy" id="864073"/>
    <lineage>
        <taxon>Bacteria</taxon>
        <taxon>Pseudomonadati</taxon>
        <taxon>Pseudomonadota</taxon>
        <taxon>Betaproteobacteria</taxon>
        <taxon>Burkholderiales</taxon>
        <taxon>Oxalobacteraceae</taxon>
        <taxon>Herbaspirillum</taxon>
    </lineage>
</organism>
<dbReference type="RefSeq" id="WP_006461857.1">
    <property type="nucleotide sequence ID" value="NZ_AEEC02000003.1"/>
</dbReference>
<evidence type="ECO:0000259" key="6">
    <source>
        <dbReference type="PROSITE" id="PS51085"/>
    </source>
</evidence>
<dbReference type="PROSITE" id="PS51085">
    <property type="entry name" value="2FE2S_FER_2"/>
    <property type="match status" value="1"/>
</dbReference>
<protein>
    <submittedName>
        <fullName evidence="7">Carbon monoxide dehydrogenase small chain CoxS</fullName>
    </submittedName>
</protein>
<dbReference type="InterPro" id="IPR051452">
    <property type="entry name" value="Diverse_Oxidoreductases"/>
</dbReference>
<dbReference type="Proteomes" id="UP000006772">
    <property type="component" value="Unassembled WGS sequence"/>
</dbReference>
<dbReference type="InterPro" id="IPR006058">
    <property type="entry name" value="2Fe2S_fd_BS"/>
</dbReference>
<dbReference type="Pfam" id="PF00111">
    <property type="entry name" value="Fer2"/>
    <property type="match status" value="1"/>
</dbReference>
<evidence type="ECO:0000256" key="1">
    <source>
        <dbReference type="ARBA" id="ARBA00022714"/>
    </source>
</evidence>
<dbReference type="InterPro" id="IPR036884">
    <property type="entry name" value="2Fe-2S-bd_dom_sf"/>
</dbReference>
<dbReference type="Gene3D" id="3.10.20.30">
    <property type="match status" value="1"/>
</dbReference>
<dbReference type="InterPro" id="IPR012675">
    <property type="entry name" value="Beta-grasp_dom_sf"/>
</dbReference>
<dbReference type="AlphaFoldDB" id="A0AAI9IHP5"/>
<evidence type="ECO:0000313" key="7">
    <source>
        <dbReference type="EMBL" id="EOA06297.1"/>
    </source>
</evidence>
<dbReference type="PANTHER" id="PTHR44379:SF8">
    <property type="entry name" value="XANTHINE DEHYDROGENASE IRON-SULFUR-BINDING SUBUNIT XDHC-RELATED"/>
    <property type="match status" value="1"/>
</dbReference>
<evidence type="ECO:0000256" key="3">
    <source>
        <dbReference type="ARBA" id="ARBA00023002"/>
    </source>
</evidence>
<keyword evidence="5" id="KW-0411">Iron-sulfur</keyword>
<dbReference type="SUPFAM" id="SSF47741">
    <property type="entry name" value="CO dehydrogenase ISP C-domain like"/>
    <property type="match status" value="1"/>
</dbReference>
<dbReference type="PROSITE" id="PS00197">
    <property type="entry name" value="2FE2S_FER_1"/>
    <property type="match status" value="1"/>
</dbReference>
<dbReference type="GO" id="GO:0051537">
    <property type="term" value="F:2 iron, 2 sulfur cluster binding"/>
    <property type="evidence" value="ECO:0007669"/>
    <property type="project" value="UniProtKB-KW"/>
</dbReference>
<dbReference type="EMBL" id="AEEC02000003">
    <property type="protein sequence ID" value="EOA06297.1"/>
    <property type="molecule type" value="Genomic_DNA"/>
</dbReference>